<proteinExistence type="predicted"/>
<accession>A0AC60PW02</accession>
<keyword evidence="2" id="KW-1185">Reference proteome</keyword>
<gene>
    <name evidence="1" type="ORF">HPB47_027601</name>
</gene>
<organism evidence="1 2">
    <name type="scientific">Ixodes persulcatus</name>
    <name type="common">Taiga tick</name>
    <dbReference type="NCBI Taxonomy" id="34615"/>
    <lineage>
        <taxon>Eukaryota</taxon>
        <taxon>Metazoa</taxon>
        <taxon>Ecdysozoa</taxon>
        <taxon>Arthropoda</taxon>
        <taxon>Chelicerata</taxon>
        <taxon>Arachnida</taxon>
        <taxon>Acari</taxon>
        <taxon>Parasitiformes</taxon>
        <taxon>Ixodida</taxon>
        <taxon>Ixodoidea</taxon>
        <taxon>Ixodidae</taxon>
        <taxon>Ixodinae</taxon>
        <taxon>Ixodes</taxon>
    </lineage>
</organism>
<reference evidence="1 2" key="1">
    <citation type="journal article" date="2020" name="Cell">
        <title>Large-Scale Comparative Analyses of Tick Genomes Elucidate Their Genetic Diversity and Vector Capacities.</title>
        <authorList>
            <consortium name="Tick Genome and Microbiome Consortium (TIGMIC)"/>
            <person name="Jia N."/>
            <person name="Wang J."/>
            <person name="Shi W."/>
            <person name="Du L."/>
            <person name="Sun Y."/>
            <person name="Zhan W."/>
            <person name="Jiang J.F."/>
            <person name="Wang Q."/>
            <person name="Zhang B."/>
            <person name="Ji P."/>
            <person name="Bell-Sakyi L."/>
            <person name="Cui X.M."/>
            <person name="Yuan T.T."/>
            <person name="Jiang B.G."/>
            <person name="Yang W.F."/>
            <person name="Lam T.T."/>
            <person name="Chang Q.C."/>
            <person name="Ding S.J."/>
            <person name="Wang X.J."/>
            <person name="Zhu J.G."/>
            <person name="Ruan X.D."/>
            <person name="Zhao L."/>
            <person name="Wei J.T."/>
            <person name="Ye R.Z."/>
            <person name="Que T.C."/>
            <person name="Du C.H."/>
            <person name="Zhou Y.H."/>
            <person name="Cheng J.X."/>
            <person name="Dai P.F."/>
            <person name="Guo W.B."/>
            <person name="Han X.H."/>
            <person name="Huang E.J."/>
            <person name="Li L.F."/>
            <person name="Wei W."/>
            <person name="Gao Y.C."/>
            <person name="Liu J.Z."/>
            <person name="Shao H.Z."/>
            <person name="Wang X."/>
            <person name="Wang C.C."/>
            <person name="Yang T.C."/>
            <person name="Huo Q.B."/>
            <person name="Li W."/>
            <person name="Chen H.Y."/>
            <person name="Chen S.E."/>
            <person name="Zhou L.G."/>
            <person name="Ni X.B."/>
            <person name="Tian J.H."/>
            <person name="Sheng Y."/>
            <person name="Liu T."/>
            <person name="Pan Y.S."/>
            <person name="Xia L.Y."/>
            <person name="Li J."/>
            <person name="Zhao F."/>
            <person name="Cao W.C."/>
        </authorList>
    </citation>
    <scope>NUCLEOTIDE SEQUENCE [LARGE SCALE GENOMIC DNA]</scope>
    <source>
        <strain evidence="1">Iper-2018</strain>
    </source>
</reference>
<evidence type="ECO:0000313" key="1">
    <source>
        <dbReference type="EMBL" id="KAG0425216.1"/>
    </source>
</evidence>
<dbReference type="Proteomes" id="UP000805193">
    <property type="component" value="Unassembled WGS sequence"/>
</dbReference>
<protein>
    <submittedName>
        <fullName evidence="1">Uncharacterized protein</fullName>
    </submittedName>
</protein>
<sequence length="451" mass="50940">MRRGTSITEKPVAKKPAQKFGPSQRREMSSAVERFTRPSKEQLEQGKGDDLDSYKENLMMLTKGPITTEDKSPVIQVNKATYQTLKLIGKGGSSKVYMVLGENKELRAVKLVSLEGVEPEATQAFLNEVRILKTLRDCSRVVTLYDFEYDQERSLLMLVMEAGDNDLASVIRSATEKESMNLLAVKFYWSEMLQAVLEIHNKGVIHSDLKPANFLLVKGRLKLIDFGIADLVQADATSIVKESQMGTLNFMSPESIARMPGNGTGDCGLKISRRSDIWSLGCILYTLAYGRAPFQHIVARNDKLRAIINPNFAIPFPPVADPNLLDVLKRCLRRNARERPTISELLQHPFLTEDRALFKPQRNDKLQTMFSEIENMSPDSVKKVNENCRSRYRRILSAFEREILDRSKELGFNPYDTPDHQADLHEDVADPLPVAEDIARANVKHEARTSS</sequence>
<name>A0AC60PW02_IXOPE</name>
<evidence type="ECO:0000313" key="2">
    <source>
        <dbReference type="Proteomes" id="UP000805193"/>
    </source>
</evidence>
<comment type="caution">
    <text evidence="1">The sequence shown here is derived from an EMBL/GenBank/DDBJ whole genome shotgun (WGS) entry which is preliminary data.</text>
</comment>
<dbReference type="EMBL" id="JABSTQ010009875">
    <property type="protein sequence ID" value="KAG0425216.1"/>
    <property type="molecule type" value="Genomic_DNA"/>
</dbReference>